<sequence length="207" mass="23478">MTIPLKIVLGGASIAGICSSIGVPVAAHLGKNDSRKAAINTEEKHMTSDLRQGISRGMKECAHSPLTSLVEISFGSDTVERVCWTSTSETQDKRTISALLNAAWELKNNWKGLHLENAVVYCRQQNEPDEDNSVWKSTPNDDDCQGIEYIRLKKDADELFLRKEGKSVQKIWSCQKNCWLNEFQERLEQQVISENPENWKQFSFYIN</sequence>
<dbReference type="HOGENOM" id="CLU_107062_1_0_14"/>
<dbReference type="PATRIC" id="fig|1116213.3.peg.537"/>
<proteinExistence type="predicted"/>
<evidence type="ECO:0000313" key="1">
    <source>
        <dbReference type="EMBL" id="CCE67014.1"/>
    </source>
</evidence>
<name>G8C3W6_9MOLU</name>
<accession>G8C3W6</accession>
<protein>
    <submittedName>
        <fullName evidence="1">Uncharacterized protein</fullName>
    </submittedName>
</protein>
<dbReference type="AlphaFoldDB" id="G8C3W6"/>
<reference evidence="1" key="1">
    <citation type="submission" date="2011-11" db="EMBL/GenBank/DDBJ databases">
        <title>Complete genome sequence of Candidatus Mycoplasma haemominutum.</title>
        <authorList>
            <person name="Barker E.N."/>
            <person name="Darby A.C."/>
            <person name="Helps C.R."/>
            <person name="Peters I.R."/>
            <person name="Hughes M.A."/>
            <person name="Radford A.D."/>
            <person name="Novacco M."/>
            <person name="Boretti F."/>
            <person name="Hofmann-Lehmann R."/>
            <person name="Tasker S."/>
        </authorList>
    </citation>
    <scope>NUCLEOTIDE SEQUENCE</scope>
    <source>
        <strain evidence="1">Birmingham 1</strain>
    </source>
</reference>
<organism evidence="1">
    <name type="scientific">Candidatus Mycoplasma haematominutum 'Birmingham 1'</name>
    <dbReference type="NCBI Taxonomy" id="1116213"/>
    <lineage>
        <taxon>Bacteria</taxon>
        <taxon>Bacillati</taxon>
        <taxon>Mycoplasmatota</taxon>
        <taxon>Mollicutes</taxon>
        <taxon>Mycoplasmataceae</taxon>
        <taxon>Mycoplasma</taxon>
    </lineage>
</organism>
<dbReference type="EMBL" id="HE613254">
    <property type="protein sequence ID" value="CCE67014.1"/>
    <property type="molecule type" value="Genomic_DNA"/>
</dbReference>
<gene>
    <name evidence="1" type="ORF">MHM_04960</name>
</gene>
<dbReference type="KEGG" id="mhb:MHM_04960"/>
<reference evidence="1" key="2">
    <citation type="submission" date="2011-11" db="EMBL/GenBank/DDBJ databases">
        <authorList>
            <person name="Barker E."/>
        </authorList>
    </citation>
    <scope>NUCLEOTIDE SEQUENCE</scope>
    <source>
        <strain evidence="1">Birmingham 1</strain>
    </source>
</reference>